<reference evidence="2" key="1">
    <citation type="submission" date="2018-11" db="EMBL/GenBank/DDBJ databases">
        <authorList>
            <consortium name="Pathogen Informatics"/>
        </authorList>
    </citation>
    <scope>NUCLEOTIDE SEQUENCE</scope>
</reference>
<keyword evidence="3" id="KW-1185">Reference proteome</keyword>
<evidence type="ECO:0000313" key="2">
    <source>
        <dbReference type="EMBL" id="VEL39410.1"/>
    </source>
</evidence>
<accession>A0A448XLE2</accession>
<sequence>RPPSGSKTREIDGENLIISPADTQLPAKRPNLNRPQDRPQTGAFLLANAVARTRPVPIRPRQPNDISNACVSLPSQASPLASVVGMTSTGVPKSTVKVATPISQPSSSGPAAASGMRLLRLVKGIGLTETHSHDPETITSPFPDIQSIGASESSLTTTCLGTNITTINTETMSSSSFRNSNESNRESLISSHMNLGCLADALISLRADFVLVKSCYKMG</sequence>
<evidence type="ECO:0000313" key="3">
    <source>
        <dbReference type="Proteomes" id="UP000784294"/>
    </source>
</evidence>
<gene>
    <name evidence="2" type="ORF">PXEA_LOCUS32850</name>
</gene>
<dbReference type="AlphaFoldDB" id="A0A448XLE2"/>
<protein>
    <submittedName>
        <fullName evidence="2">Uncharacterized protein</fullName>
    </submittedName>
</protein>
<dbReference type="Proteomes" id="UP000784294">
    <property type="component" value="Unassembled WGS sequence"/>
</dbReference>
<feature type="region of interest" description="Disordered" evidence="1">
    <location>
        <begin position="1"/>
        <end position="39"/>
    </location>
</feature>
<evidence type="ECO:0000256" key="1">
    <source>
        <dbReference type="SAM" id="MobiDB-lite"/>
    </source>
</evidence>
<feature type="non-terminal residue" evidence="2">
    <location>
        <position position="1"/>
    </location>
</feature>
<proteinExistence type="predicted"/>
<organism evidence="2 3">
    <name type="scientific">Protopolystoma xenopodis</name>
    <dbReference type="NCBI Taxonomy" id="117903"/>
    <lineage>
        <taxon>Eukaryota</taxon>
        <taxon>Metazoa</taxon>
        <taxon>Spiralia</taxon>
        <taxon>Lophotrochozoa</taxon>
        <taxon>Platyhelminthes</taxon>
        <taxon>Monogenea</taxon>
        <taxon>Polyopisthocotylea</taxon>
        <taxon>Polystomatidea</taxon>
        <taxon>Polystomatidae</taxon>
        <taxon>Protopolystoma</taxon>
    </lineage>
</organism>
<dbReference type="EMBL" id="CAAALY010261204">
    <property type="protein sequence ID" value="VEL39410.1"/>
    <property type="molecule type" value="Genomic_DNA"/>
</dbReference>
<comment type="caution">
    <text evidence="2">The sequence shown here is derived from an EMBL/GenBank/DDBJ whole genome shotgun (WGS) entry which is preliminary data.</text>
</comment>
<name>A0A448XLE2_9PLAT</name>